<comment type="caution">
    <text evidence="1">The sequence shown here is derived from an EMBL/GenBank/DDBJ whole genome shotgun (WGS) entry which is preliminary data.</text>
</comment>
<accession>A0AAV7DZJ6</accession>
<dbReference type="AlphaFoldDB" id="A0AAV7DZJ6"/>
<dbReference type="Proteomes" id="UP000825729">
    <property type="component" value="Unassembled WGS sequence"/>
</dbReference>
<evidence type="ECO:0000313" key="2">
    <source>
        <dbReference type="Proteomes" id="UP000825729"/>
    </source>
</evidence>
<proteinExistence type="predicted"/>
<dbReference type="GO" id="GO:0006974">
    <property type="term" value="P:DNA damage response"/>
    <property type="evidence" value="ECO:0007669"/>
    <property type="project" value="InterPro"/>
</dbReference>
<name>A0AAV7DZJ6_ARIFI</name>
<protein>
    <recommendedName>
        <fullName evidence="3">Negative regulator of systemic acquired resistance SNI1</fullName>
    </recommendedName>
</protein>
<sequence>MESRRRSMRGLEENTMAILDTCGVKDSRDIHDDRLSFLEAVRSASIIATDATIPTRKMFDAIFQIFQDCSSLELTVVSYQLLCDLDKHYPRVYFSQSDELVVVQEAWSPFVFSSGNTCEAVNSLPPVELIDSDRFYFLTQTITEMDPLKFGIKDIGNMFLFQYIVSVLSQDFVPRAASYRKSKNWCLLRESLLQLLLGSRKLNFKNLMKECMSIICYRVYGHAEFSADLQNEKHASVNTPVDCGTAVSIAMPKLQNEVCVSAQRLLTMIMELDVIKMEADKEGFTSRVDGVRTPLVELILEELMYNKDLVCPFLEVFSDPKWKLKISLQYFSKYCNLASVRTRRSKNIVEAVTLENVLKLLSNEPKARQVVKKLNADVAQLLLTQAFQAYLSLKQGVETPSTSDEDVRSSSLAQICRDMFSACKNLRTNEKLEMEPFAKEALFTAAAILMTGL</sequence>
<organism evidence="1 2">
    <name type="scientific">Aristolochia fimbriata</name>
    <name type="common">White veined hardy Dutchman's pipe vine</name>
    <dbReference type="NCBI Taxonomy" id="158543"/>
    <lineage>
        <taxon>Eukaryota</taxon>
        <taxon>Viridiplantae</taxon>
        <taxon>Streptophyta</taxon>
        <taxon>Embryophyta</taxon>
        <taxon>Tracheophyta</taxon>
        <taxon>Spermatophyta</taxon>
        <taxon>Magnoliopsida</taxon>
        <taxon>Magnoliidae</taxon>
        <taxon>Piperales</taxon>
        <taxon>Aristolochiaceae</taxon>
        <taxon>Aristolochia</taxon>
    </lineage>
</organism>
<dbReference type="GO" id="GO:0030915">
    <property type="term" value="C:Smc5-Smc6 complex"/>
    <property type="evidence" value="ECO:0007669"/>
    <property type="project" value="InterPro"/>
</dbReference>
<evidence type="ECO:0008006" key="3">
    <source>
        <dbReference type="Google" id="ProtNLM"/>
    </source>
</evidence>
<dbReference type="PANTHER" id="PTHR37243">
    <property type="entry name" value="NEGATIVE REGULATOR OF SYSTEMIC ACQUIRED RESISTANCE SNI1"/>
    <property type="match status" value="1"/>
</dbReference>
<gene>
    <name evidence="1" type="ORF">H6P81_020748</name>
</gene>
<dbReference type="InterPro" id="IPR034561">
    <property type="entry name" value="SNI1"/>
</dbReference>
<reference evidence="1 2" key="1">
    <citation type="submission" date="2021-07" db="EMBL/GenBank/DDBJ databases">
        <title>The Aristolochia fimbriata genome: insights into angiosperm evolution, floral development and chemical biosynthesis.</title>
        <authorList>
            <person name="Jiao Y."/>
        </authorList>
    </citation>
    <scope>NUCLEOTIDE SEQUENCE [LARGE SCALE GENOMIC DNA]</scope>
    <source>
        <strain evidence="1">IBCAS-2021</strain>
        <tissue evidence="1">Leaf</tissue>
    </source>
</reference>
<dbReference type="GO" id="GO:0045892">
    <property type="term" value="P:negative regulation of DNA-templated transcription"/>
    <property type="evidence" value="ECO:0007669"/>
    <property type="project" value="InterPro"/>
</dbReference>
<dbReference type="EMBL" id="JAINDJ010000008">
    <property type="protein sequence ID" value="KAG9440583.1"/>
    <property type="molecule type" value="Genomic_DNA"/>
</dbReference>
<dbReference type="GO" id="GO:0000976">
    <property type="term" value="F:transcription cis-regulatory region binding"/>
    <property type="evidence" value="ECO:0007669"/>
    <property type="project" value="TreeGrafter"/>
</dbReference>
<dbReference type="GO" id="GO:0005634">
    <property type="term" value="C:nucleus"/>
    <property type="evidence" value="ECO:0007669"/>
    <property type="project" value="InterPro"/>
</dbReference>
<dbReference type="GO" id="GO:0010113">
    <property type="term" value="P:negative regulation of systemic acquired resistance"/>
    <property type="evidence" value="ECO:0007669"/>
    <property type="project" value="TreeGrafter"/>
</dbReference>
<evidence type="ECO:0000313" key="1">
    <source>
        <dbReference type="EMBL" id="KAG9440583.1"/>
    </source>
</evidence>
<dbReference type="PANTHER" id="PTHR37243:SF2">
    <property type="entry name" value="NEGATIVE REGULATOR OF SYSTEMIC ACQUIRED RESISTANCE SNI1"/>
    <property type="match status" value="1"/>
</dbReference>
<keyword evidence="2" id="KW-1185">Reference proteome</keyword>